<evidence type="ECO:0000256" key="4">
    <source>
        <dbReference type="ARBA" id="ARBA00023315"/>
    </source>
</evidence>
<dbReference type="InterPro" id="IPR050680">
    <property type="entry name" value="YpeA/RimI_acetyltransf"/>
</dbReference>
<evidence type="ECO:0000313" key="7">
    <source>
        <dbReference type="Proteomes" id="UP000269692"/>
    </source>
</evidence>
<dbReference type="InterPro" id="IPR006464">
    <property type="entry name" value="AcTrfase_RimI/Ard1"/>
</dbReference>
<comment type="similarity">
    <text evidence="1">Belongs to the acetyltransferase family. RimI subfamily.</text>
</comment>
<keyword evidence="7" id="KW-1185">Reference proteome</keyword>
<keyword evidence="4" id="KW-0012">Acyltransferase</keyword>
<feature type="domain" description="N-acetyltransferase" evidence="5">
    <location>
        <begin position="14"/>
        <end position="159"/>
    </location>
</feature>
<dbReference type="SUPFAM" id="SSF55729">
    <property type="entry name" value="Acyl-CoA N-acyltransferases (Nat)"/>
    <property type="match status" value="1"/>
</dbReference>
<dbReference type="Gene3D" id="3.40.630.30">
    <property type="match status" value="1"/>
</dbReference>
<gene>
    <name evidence="6" type="primary">rimI</name>
    <name evidence="6" type="ORF">D9R14_16910</name>
</gene>
<accession>A0A3L7A5R3</accession>
<keyword evidence="2" id="KW-0963">Cytoplasm</keyword>
<dbReference type="CDD" id="cd04301">
    <property type="entry name" value="NAT_SF"/>
    <property type="match status" value="1"/>
</dbReference>
<dbReference type="PANTHER" id="PTHR43420">
    <property type="entry name" value="ACETYLTRANSFERASE"/>
    <property type="match status" value="1"/>
</dbReference>
<keyword evidence="3 6" id="KW-0808">Transferase</keyword>
<evidence type="ECO:0000256" key="3">
    <source>
        <dbReference type="ARBA" id="ARBA00022679"/>
    </source>
</evidence>
<dbReference type="PROSITE" id="PS51186">
    <property type="entry name" value="GNAT"/>
    <property type="match status" value="1"/>
</dbReference>
<dbReference type="RefSeq" id="WP_121624518.1">
    <property type="nucleotide sequence ID" value="NZ_JACIIW010000005.1"/>
</dbReference>
<dbReference type="Pfam" id="PF00583">
    <property type="entry name" value="Acetyltransf_1"/>
    <property type="match status" value="1"/>
</dbReference>
<dbReference type="InterPro" id="IPR016181">
    <property type="entry name" value="Acyl_CoA_acyltransferase"/>
</dbReference>
<dbReference type="EMBL" id="RCTF01000015">
    <property type="protein sequence ID" value="RLP75444.1"/>
    <property type="molecule type" value="Genomic_DNA"/>
</dbReference>
<reference evidence="6 7" key="1">
    <citation type="submission" date="2018-10" db="EMBL/GenBank/DDBJ databases">
        <title>Xanthobacter tagetidis genome sequencing and assembly.</title>
        <authorList>
            <person name="Maclea K.S."/>
            <person name="Goen A.E."/>
            <person name="Fatima S.A."/>
        </authorList>
    </citation>
    <scope>NUCLEOTIDE SEQUENCE [LARGE SCALE GENOMIC DNA]</scope>
    <source>
        <strain evidence="6 7">ATCC 700314</strain>
    </source>
</reference>
<evidence type="ECO:0000259" key="5">
    <source>
        <dbReference type="PROSITE" id="PS51186"/>
    </source>
</evidence>
<dbReference type="NCBIfam" id="TIGR01575">
    <property type="entry name" value="rimI"/>
    <property type="match status" value="1"/>
</dbReference>
<dbReference type="GO" id="GO:0008080">
    <property type="term" value="F:N-acetyltransferase activity"/>
    <property type="evidence" value="ECO:0007669"/>
    <property type="project" value="InterPro"/>
</dbReference>
<organism evidence="6 7">
    <name type="scientific">Xanthobacter tagetidis</name>
    <dbReference type="NCBI Taxonomy" id="60216"/>
    <lineage>
        <taxon>Bacteria</taxon>
        <taxon>Pseudomonadati</taxon>
        <taxon>Pseudomonadota</taxon>
        <taxon>Alphaproteobacteria</taxon>
        <taxon>Hyphomicrobiales</taxon>
        <taxon>Xanthobacteraceae</taxon>
        <taxon>Xanthobacter</taxon>
    </lineage>
</organism>
<comment type="caution">
    <text evidence="6">The sequence shown here is derived from an EMBL/GenBank/DDBJ whole genome shotgun (WGS) entry which is preliminary data.</text>
</comment>
<proteinExistence type="inferred from homology"/>
<name>A0A3L7A5R3_9HYPH</name>
<evidence type="ECO:0000256" key="1">
    <source>
        <dbReference type="ARBA" id="ARBA00005395"/>
    </source>
</evidence>
<evidence type="ECO:0000256" key="2">
    <source>
        <dbReference type="ARBA" id="ARBA00022490"/>
    </source>
</evidence>
<sequence>MRSLIQLLFPPRPPAVRDAGAADAGLMAQIHARAFRHGWDAEEFERLIAERAVRAHVVSEGPRGAPMGFVVSHVVAPEAEILSVAVRTDRRGRGLGRALLRHHLARLAAEGVTVSFLEVEEGNSSALALYRRLGYVEAGRRKGYYAGGAADALLLRLDF</sequence>
<evidence type="ECO:0000313" key="6">
    <source>
        <dbReference type="EMBL" id="RLP75444.1"/>
    </source>
</evidence>
<dbReference type="AlphaFoldDB" id="A0A3L7A5R3"/>
<dbReference type="InterPro" id="IPR000182">
    <property type="entry name" value="GNAT_dom"/>
</dbReference>
<dbReference type="Proteomes" id="UP000269692">
    <property type="component" value="Unassembled WGS sequence"/>
</dbReference>
<protein>
    <submittedName>
        <fullName evidence="6">Ribosomal-protein-alanine N-acetyltransferase</fullName>
    </submittedName>
</protein>
<dbReference type="PANTHER" id="PTHR43420:SF44">
    <property type="entry name" value="ACETYLTRANSFERASE YPEA"/>
    <property type="match status" value="1"/>
</dbReference>
<dbReference type="OrthoDB" id="9804026at2"/>